<organism evidence="2 3">
    <name type="scientific">Guyparkeria halophila</name>
    <dbReference type="NCBI Taxonomy" id="47960"/>
    <lineage>
        <taxon>Bacteria</taxon>
        <taxon>Pseudomonadati</taxon>
        <taxon>Pseudomonadota</taxon>
        <taxon>Gammaproteobacteria</taxon>
        <taxon>Chromatiales</taxon>
        <taxon>Thioalkalibacteraceae</taxon>
        <taxon>Guyparkeria</taxon>
    </lineage>
</organism>
<dbReference type="CDD" id="cd06578">
    <property type="entry name" value="HemD"/>
    <property type="match status" value="1"/>
</dbReference>
<dbReference type="SUPFAM" id="SSF69618">
    <property type="entry name" value="HemD-like"/>
    <property type="match status" value="1"/>
</dbReference>
<keyword evidence="2" id="KW-0456">Lyase</keyword>
<dbReference type="InterPro" id="IPR036108">
    <property type="entry name" value="4pyrrol_syn_uPrphyn_synt_sf"/>
</dbReference>
<proteinExistence type="predicted"/>
<dbReference type="Pfam" id="PF02602">
    <property type="entry name" value="HEM4"/>
    <property type="match status" value="1"/>
</dbReference>
<dbReference type="EMBL" id="CP140153">
    <property type="protein sequence ID" value="WQH17272.1"/>
    <property type="molecule type" value="Genomic_DNA"/>
</dbReference>
<sequence length="283" mass="31058">MSRVPEIPQAFRGCRVALPESRQIDILAGLLERRGATVTRCPLVSIHDSPDQDGVVAWIDRFLADGSMRDLIVLTGEGIARLHAASERHGRETAFLRKLERTRLIVRGPKPGRVLKRWGLQAEVQADRPTSDGVIATLKNLDQPAPRTGVVLYGTEPNIPLIRAVHEIGSEPVPVAPYVYASESETEAVLELVEQLADGRTDVILFTAQPQINRLLRIARNAGRDDALQAGLARAVVAAIGPVMAEHLEGLGIRVDVMPGRRFFMHPMVDALAEHLQRREAVS</sequence>
<reference evidence="2 3" key="1">
    <citation type="submission" date="2023-11" db="EMBL/GenBank/DDBJ databases">
        <title>MicrobeMod: A computational toolkit for identifying prokaryotic methylation and restriction-modification with nanopore sequencing.</title>
        <authorList>
            <person name="Crits-Christoph A."/>
            <person name="Kang S.C."/>
            <person name="Lee H."/>
            <person name="Ostrov N."/>
        </authorList>
    </citation>
    <scope>NUCLEOTIDE SEQUENCE [LARGE SCALE GENOMIC DNA]</scope>
    <source>
        <strain evidence="2 3">ATCC 49870</strain>
    </source>
</reference>
<dbReference type="Proteomes" id="UP001327459">
    <property type="component" value="Chromosome"/>
</dbReference>
<dbReference type="EC" id="4.2.1.75" evidence="2"/>
<dbReference type="PANTHER" id="PTHR40082:SF1">
    <property type="entry name" value="BLR5956 PROTEIN"/>
    <property type="match status" value="1"/>
</dbReference>
<name>A0ABZ0Z1G7_9GAMM</name>
<evidence type="ECO:0000313" key="3">
    <source>
        <dbReference type="Proteomes" id="UP001327459"/>
    </source>
</evidence>
<dbReference type="GO" id="GO:0004852">
    <property type="term" value="F:uroporphyrinogen-III synthase activity"/>
    <property type="evidence" value="ECO:0007669"/>
    <property type="project" value="UniProtKB-EC"/>
</dbReference>
<evidence type="ECO:0000313" key="2">
    <source>
        <dbReference type="EMBL" id="WQH17272.1"/>
    </source>
</evidence>
<accession>A0ABZ0Z1G7</accession>
<dbReference type="RefSeq" id="WP_322522244.1">
    <property type="nucleotide sequence ID" value="NZ_CP140153.1"/>
</dbReference>
<keyword evidence="3" id="KW-1185">Reference proteome</keyword>
<protein>
    <submittedName>
        <fullName evidence="2">Uroporphyrinogen-III synthase</fullName>
        <ecNumber evidence="2">4.2.1.75</ecNumber>
    </submittedName>
</protein>
<gene>
    <name evidence="2" type="ORF">SR882_05045</name>
</gene>
<dbReference type="InterPro" id="IPR039793">
    <property type="entry name" value="UROS/Hem4"/>
</dbReference>
<dbReference type="Gene3D" id="3.40.50.10090">
    <property type="match status" value="2"/>
</dbReference>
<evidence type="ECO:0000259" key="1">
    <source>
        <dbReference type="Pfam" id="PF02602"/>
    </source>
</evidence>
<dbReference type="PANTHER" id="PTHR40082">
    <property type="entry name" value="BLR5956 PROTEIN"/>
    <property type="match status" value="1"/>
</dbReference>
<dbReference type="InterPro" id="IPR003754">
    <property type="entry name" value="4pyrrol_synth_uPrphyn_synth"/>
</dbReference>
<feature type="domain" description="Tetrapyrrole biosynthesis uroporphyrinogen III synthase" evidence="1">
    <location>
        <begin position="27"/>
        <end position="260"/>
    </location>
</feature>